<reference evidence="2 3" key="1">
    <citation type="submission" date="2019-09" db="EMBL/GenBank/DDBJ databases">
        <title>Draft genome sequences of 48 bacterial type strains from the CCUG.</title>
        <authorList>
            <person name="Tunovic T."/>
            <person name="Pineiro-Iglesias B."/>
            <person name="Unosson C."/>
            <person name="Inganas E."/>
            <person name="Ohlen M."/>
            <person name="Cardew S."/>
            <person name="Jensie-Markopoulos S."/>
            <person name="Salva-Serra F."/>
            <person name="Jaen-Luchoro D."/>
            <person name="Karlsson R."/>
            <person name="Svensson-Stadler L."/>
            <person name="Chun J."/>
            <person name="Moore E."/>
        </authorList>
    </citation>
    <scope>NUCLEOTIDE SEQUENCE [LARGE SCALE GENOMIC DNA]</scope>
    <source>
        <strain evidence="2 3">CCUG 65686</strain>
    </source>
</reference>
<dbReference type="InterPro" id="IPR001509">
    <property type="entry name" value="Epimerase_deHydtase"/>
</dbReference>
<evidence type="ECO:0000313" key="3">
    <source>
        <dbReference type="Proteomes" id="UP000473470"/>
    </source>
</evidence>
<dbReference type="Proteomes" id="UP000473470">
    <property type="component" value="Unassembled WGS sequence"/>
</dbReference>
<sequence length="317" mass="34818">MSRILVTGAGGFVGRALSRELLARGNDVVGFVRRAGVCVDGVREWVDGSPDFAGLDRAWTADAPVDCVIHLAARVHVHDERDADPDIAFERTNVSGTLRVAQAAVRHGVRRLVFVSSIKAVGERDHGLSLREDDVAEPQDPYGRSKRAAEAALMQFGLEHGLEIVIVRPPLVYGPEVRANFLSMMDAIWRGIPLPLRSVTAQRSVVFVDNLADALVLCITHPRAAGQCFHIADDALSVPELLMRLGVLLHRPARLVPVPVDWLRMAARITGRTAQIDRLVTDLRVDASRIRDVLGWQAPFSTDEGLSLTADWYRSTH</sequence>
<evidence type="ECO:0000313" key="2">
    <source>
        <dbReference type="EMBL" id="KAB0638888.1"/>
    </source>
</evidence>
<accession>A0A6L3N1I8</accession>
<gene>
    <name evidence="2" type="ORF">F7R25_10445</name>
</gene>
<organism evidence="2 3">
    <name type="scientific">Burkholderia stagnalis</name>
    <dbReference type="NCBI Taxonomy" id="1503054"/>
    <lineage>
        <taxon>Bacteria</taxon>
        <taxon>Pseudomonadati</taxon>
        <taxon>Pseudomonadota</taxon>
        <taxon>Betaproteobacteria</taxon>
        <taxon>Burkholderiales</taxon>
        <taxon>Burkholderiaceae</taxon>
        <taxon>Burkholderia</taxon>
        <taxon>Burkholderia cepacia complex</taxon>
    </lineage>
</organism>
<dbReference type="SUPFAM" id="SSF51735">
    <property type="entry name" value="NAD(P)-binding Rossmann-fold domains"/>
    <property type="match status" value="1"/>
</dbReference>
<name>A0A6L3N1I8_9BURK</name>
<dbReference type="RefSeq" id="WP_059885006.1">
    <property type="nucleotide sequence ID" value="NZ_CABVPM010000014.1"/>
</dbReference>
<evidence type="ECO:0000259" key="1">
    <source>
        <dbReference type="Pfam" id="PF01370"/>
    </source>
</evidence>
<dbReference type="InterPro" id="IPR050177">
    <property type="entry name" value="Lipid_A_modif_metabolic_enz"/>
</dbReference>
<dbReference type="Pfam" id="PF01370">
    <property type="entry name" value="Epimerase"/>
    <property type="match status" value="1"/>
</dbReference>
<comment type="caution">
    <text evidence="2">The sequence shown here is derived from an EMBL/GenBank/DDBJ whole genome shotgun (WGS) entry which is preliminary data.</text>
</comment>
<protein>
    <submittedName>
        <fullName evidence="2">NAD-dependent epimerase/dehydratase family protein</fullName>
    </submittedName>
</protein>
<dbReference type="InterPro" id="IPR036291">
    <property type="entry name" value="NAD(P)-bd_dom_sf"/>
</dbReference>
<dbReference type="Gene3D" id="3.40.50.720">
    <property type="entry name" value="NAD(P)-binding Rossmann-like Domain"/>
    <property type="match status" value="1"/>
</dbReference>
<proteinExistence type="predicted"/>
<dbReference type="PANTHER" id="PTHR43245:SF58">
    <property type="entry name" value="BLL5923 PROTEIN"/>
    <property type="match status" value="1"/>
</dbReference>
<feature type="domain" description="NAD-dependent epimerase/dehydratase" evidence="1">
    <location>
        <begin position="4"/>
        <end position="226"/>
    </location>
</feature>
<dbReference type="AlphaFoldDB" id="A0A6L3N1I8"/>
<dbReference type="EMBL" id="VZOK01000012">
    <property type="protein sequence ID" value="KAB0638888.1"/>
    <property type="molecule type" value="Genomic_DNA"/>
</dbReference>
<dbReference type="PANTHER" id="PTHR43245">
    <property type="entry name" value="BIFUNCTIONAL POLYMYXIN RESISTANCE PROTEIN ARNA"/>
    <property type="match status" value="1"/>
</dbReference>